<evidence type="ECO:0000313" key="2">
    <source>
        <dbReference type="EMBL" id="WNG47647.1"/>
    </source>
</evidence>
<feature type="region of interest" description="Disordered" evidence="1">
    <location>
        <begin position="370"/>
        <end position="390"/>
    </location>
</feature>
<evidence type="ECO:0008006" key="4">
    <source>
        <dbReference type="Google" id="ProtNLM"/>
    </source>
</evidence>
<name>A0ABY9WWZ4_9BACT</name>
<feature type="compositionally biased region" description="Pro residues" evidence="1">
    <location>
        <begin position="375"/>
        <end position="388"/>
    </location>
</feature>
<dbReference type="EMBL" id="CP043494">
    <property type="protein sequence ID" value="WNG47647.1"/>
    <property type="molecule type" value="Genomic_DNA"/>
</dbReference>
<evidence type="ECO:0000256" key="1">
    <source>
        <dbReference type="SAM" id="MobiDB-lite"/>
    </source>
</evidence>
<evidence type="ECO:0000313" key="3">
    <source>
        <dbReference type="Proteomes" id="UP001611383"/>
    </source>
</evidence>
<dbReference type="RefSeq" id="WP_395804234.1">
    <property type="nucleotide sequence ID" value="NZ_CP043494.1"/>
</dbReference>
<dbReference type="Proteomes" id="UP001611383">
    <property type="component" value="Chromosome"/>
</dbReference>
<reference evidence="2 3" key="1">
    <citation type="submission" date="2019-08" db="EMBL/GenBank/DDBJ databases">
        <title>Archangium and Cystobacter genomes.</title>
        <authorList>
            <person name="Chen I.-C.K."/>
            <person name="Wielgoss S."/>
        </authorList>
    </citation>
    <scope>NUCLEOTIDE SEQUENCE [LARGE SCALE GENOMIC DNA]</scope>
    <source>
        <strain evidence="2 3">Cbm 6</strain>
    </source>
</reference>
<sequence>MTSTSATPPLRELLQLHDVTCLDEGDWLRLGPSGPRAQAWFVNAQSHPSHCSVQLDVVLELWAGRVLIESFGGFGKTAQEAERDAFENLARCSLHVLLGAFVRPPDEHVTVEEWELSGVRRRVILGNIQGRGVQPSAEATRAWFQELERALKALPLVSGTHWLRVYYAQQASQTMVLEVLLDNQEWPELKEALEKAPWPSAPEFLSQRLFLVLQGGVDVSRAVAAFVDPPDRDDELIYEELRSQGATPLEAEKLVAYLPLAFGQVLVQHMGPRFPDSALFVTAGTRNERPVFLPEDPLWCESIRLAEEAIADGSLTRDQFNAIALRSSTLHALNNALNAGSKPEDLVFAPSVITLSAEAAAELHNQAPAIRPSAPAAPPPNTPAPPQKPWWKFW</sequence>
<keyword evidence="3" id="KW-1185">Reference proteome</keyword>
<organism evidence="2 3">
    <name type="scientific">Archangium minus</name>
    <dbReference type="NCBI Taxonomy" id="83450"/>
    <lineage>
        <taxon>Bacteria</taxon>
        <taxon>Pseudomonadati</taxon>
        <taxon>Myxococcota</taxon>
        <taxon>Myxococcia</taxon>
        <taxon>Myxococcales</taxon>
        <taxon>Cystobacterineae</taxon>
        <taxon>Archangiaceae</taxon>
        <taxon>Archangium</taxon>
    </lineage>
</organism>
<dbReference type="Pfam" id="PF19875">
    <property type="entry name" value="DUF6348"/>
    <property type="match status" value="1"/>
</dbReference>
<accession>A0ABY9WWZ4</accession>
<dbReference type="InterPro" id="IPR045929">
    <property type="entry name" value="DUF6348"/>
</dbReference>
<protein>
    <recommendedName>
        <fullName evidence="4">DUF4388 domain-containing protein</fullName>
    </recommendedName>
</protein>
<proteinExistence type="predicted"/>
<gene>
    <name evidence="2" type="ORF">F0U60_28620</name>
</gene>